<dbReference type="InParanoid" id="E1Z442"/>
<organism evidence="3">
    <name type="scientific">Chlorella variabilis</name>
    <name type="common">Green alga</name>
    <dbReference type="NCBI Taxonomy" id="554065"/>
    <lineage>
        <taxon>Eukaryota</taxon>
        <taxon>Viridiplantae</taxon>
        <taxon>Chlorophyta</taxon>
        <taxon>core chlorophytes</taxon>
        <taxon>Trebouxiophyceae</taxon>
        <taxon>Chlorellales</taxon>
        <taxon>Chlorellaceae</taxon>
        <taxon>Chlorella clade</taxon>
        <taxon>Chlorella</taxon>
    </lineage>
</organism>
<dbReference type="AlphaFoldDB" id="E1Z442"/>
<dbReference type="EMBL" id="GL433836">
    <property type="protein sequence ID" value="EFN59283.1"/>
    <property type="molecule type" value="Genomic_DNA"/>
</dbReference>
<sequence>MSRCLQTRPATRTPERASRSCRSCHRSPTSPPAARPCAAAPPAVAPDEPHQRGDSALLDAHTLGNIAAHVLSGRLAPADYQSRMLCLTDWRRKGTAFDLAPLAQQFPSTNRPEFKPLPKATFDKAFALQPGGLRLSEAEKGDLLQTNLGGFGTPSTTAASGGAQGAGSAGGGAAAPPAATKIKLKVKASKGEKRRREGSIG</sequence>
<reference evidence="2 3" key="1">
    <citation type="journal article" date="2010" name="Plant Cell">
        <title>The Chlorella variabilis NC64A genome reveals adaptation to photosymbiosis, coevolution with viruses, and cryptic sex.</title>
        <authorList>
            <person name="Blanc G."/>
            <person name="Duncan G."/>
            <person name="Agarkova I."/>
            <person name="Borodovsky M."/>
            <person name="Gurnon J."/>
            <person name="Kuo A."/>
            <person name="Lindquist E."/>
            <person name="Lucas S."/>
            <person name="Pangilinan J."/>
            <person name="Polle J."/>
            <person name="Salamov A."/>
            <person name="Terry A."/>
            <person name="Yamada T."/>
            <person name="Dunigan D.D."/>
            <person name="Grigoriev I.V."/>
            <person name="Claverie J.M."/>
            <person name="Van Etten J.L."/>
        </authorList>
    </citation>
    <scope>NUCLEOTIDE SEQUENCE [LARGE SCALE GENOMIC DNA]</scope>
    <source>
        <strain evidence="2 3">NC64A</strain>
    </source>
</reference>
<evidence type="ECO:0000313" key="3">
    <source>
        <dbReference type="Proteomes" id="UP000008141"/>
    </source>
</evidence>
<feature type="region of interest" description="Disordered" evidence="1">
    <location>
        <begin position="155"/>
        <end position="201"/>
    </location>
</feature>
<feature type="region of interest" description="Disordered" evidence="1">
    <location>
        <begin position="1"/>
        <end position="54"/>
    </location>
</feature>
<keyword evidence="3" id="KW-1185">Reference proteome</keyword>
<dbReference type="RefSeq" id="XP_005851385.1">
    <property type="nucleotide sequence ID" value="XM_005851323.1"/>
</dbReference>
<name>E1Z442_CHLVA</name>
<dbReference type="OrthoDB" id="510479at2759"/>
<dbReference type="KEGG" id="cvr:CHLNCDRAFT_137619"/>
<feature type="compositionally biased region" description="Basic and acidic residues" evidence="1">
    <location>
        <begin position="189"/>
        <end position="201"/>
    </location>
</feature>
<accession>E1Z442</accession>
<dbReference type="GeneID" id="17358834"/>
<evidence type="ECO:0000256" key="1">
    <source>
        <dbReference type="SAM" id="MobiDB-lite"/>
    </source>
</evidence>
<evidence type="ECO:0000313" key="2">
    <source>
        <dbReference type="EMBL" id="EFN59283.1"/>
    </source>
</evidence>
<protein>
    <submittedName>
        <fullName evidence="2">Expressed protein</fullName>
    </submittedName>
</protein>
<feature type="compositionally biased region" description="Polar residues" evidence="1">
    <location>
        <begin position="1"/>
        <end position="10"/>
    </location>
</feature>
<gene>
    <name evidence="2" type="ORF">CHLNCDRAFT_137619</name>
</gene>
<dbReference type="Proteomes" id="UP000008141">
    <property type="component" value="Unassembled WGS sequence"/>
</dbReference>
<feature type="compositionally biased region" description="Low complexity" evidence="1">
    <location>
        <begin position="35"/>
        <end position="46"/>
    </location>
</feature>
<feature type="compositionally biased region" description="Gly residues" evidence="1">
    <location>
        <begin position="162"/>
        <end position="173"/>
    </location>
</feature>
<proteinExistence type="predicted"/>